<comment type="caution">
    <text evidence="1">The sequence shown here is derived from an EMBL/GenBank/DDBJ whole genome shotgun (WGS) entry which is preliminary data.</text>
</comment>
<sequence length="128" mass="15174">MRSRADDVSPEFCKDMHSRVDHVSLEFCEDVTYMVLRIEGILLELTAYEWGLVHTHDEENDLLPLQEIFLDEKLFTISSTLPWYVDIVNYLACGVVPKDFTYQQRKKFLATVKYNFWDDLCLYKHCPD</sequence>
<reference evidence="1 2" key="1">
    <citation type="journal article" date="2022" name="G3 (Bethesda)">
        <title>Whole-genome sequence and methylome profiling of the almond [Prunus dulcis (Mill.) D.A. Webb] cultivar 'Nonpareil'.</title>
        <authorList>
            <person name="D'Amico-Willman K.M."/>
            <person name="Ouma W.Z."/>
            <person name="Meulia T."/>
            <person name="Sideli G.M."/>
            <person name="Gradziel T.M."/>
            <person name="Fresnedo-Ramirez J."/>
        </authorList>
    </citation>
    <scope>NUCLEOTIDE SEQUENCE [LARGE SCALE GENOMIC DNA]</scope>
    <source>
        <strain evidence="1">Clone GOH B32 T37-40</strain>
    </source>
</reference>
<proteinExistence type="predicted"/>
<gene>
    <name evidence="1" type="ORF">L3X38_042759</name>
</gene>
<dbReference type="AlphaFoldDB" id="A0AAD4YM97"/>
<evidence type="ECO:0000313" key="2">
    <source>
        <dbReference type="Proteomes" id="UP001054821"/>
    </source>
</evidence>
<organism evidence="1 2">
    <name type="scientific">Prunus dulcis</name>
    <name type="common">Almond</name>
    <name type="synonym">Amygdalus dulcis</name>
    <dbReference type="NCBI Taxonomy" id="3755"/>
    <lineage>
        <taxon>Eukaryota</taxon>
        <taxon>Viridiplantae</taxon>
        <taxon>Streptophyta</taxon>
        <taxon>Embryophyta</taxon>
        <taxon>Tracheophyta</taxon>
        <taxon>Spermatophyta</taxon>
        <taxon>Magnoliopsida</taxon>
        <taxon>eudicotyledons</taxon>
        <taxon>Gunneridae</taxon>
        <taxon>Pentapetalae</taxon>
        <taxon>rosids</taxon>
        <taxon>fabids</taxon>
        <taxon>Rosales</taxon>
        <taxon>Rosaceae</taxon>
        <taxon>Amygdaloideae</taxon>
        <taxon>Amygdaleae</taxon>
        <taxon>Prunus</taxon>
    </lineage>
</organism>
<name>A0AAD4YM97_PRUDU</name>
<keyword evidence="2" id="KW-1185">Reference proteome</keyword>
<evidence type="ECO:0000313" key="1">
    <source>
        <dbReference type="EMBL" id="KAI5313583.1"/>
    </source>
</evidence>
<accession>A0AAD4YM97</accession>
<protein>
    <submittedName>
        <fullName evidence="1">Uncharacterized protein</fullName>
    </submittedName>
</protein>
<dbReference type="Proteomes" id="UP001054821">
    <property type="component" value="Chromosome 8"/>
</dbReference>
<dbReference type="EMBL" id="JAJFAZ020000008">
    <property type="protein sequence ID" value="KAI5313583.1"/>
    <property type="molecule type" value="Genomic_DNA"/>
</dbReference>